<feature type="region of interest" description="Disordered" evidence="1">
    <location>
        <begin position="125"/>
        <end position="173"/>
    </location>
</feature>
<reference evidence="3" key="2">
    <citation type="submission" date="2020-01" db="EMBL/GenBank/DDBJ databases">
        <authorList>
            <person name="Korhonen P.K.K."/>
            <person name="Guangxu M.G."/>
            <person name="Wang T.W."/>
            <person name="Stroehlein A.J.S."/>
            <person name="Young N.D."/>
            <person name="Ang C.-S.A."/>
            <person name="Fernando D.W.F."/>
            <person name="Lu H.L."/>
            <person name="Taylor S.T."/>
            <person name="Ehtesham M.E.M."/>
            <person name="Najaraj S.H.N."/>
            <person name="Harsha G.H.G."/>
            <person name="Madugundu A.M."/>
            <person name="Renuse S.R."/>
            <person name="Holt D.H."/>
            <person name="Pandey A.P."/>
            <person name="Papenfuss A.P."/>
            <person name="Gasser R.B.G."/>
            <person name="Fischer K.F."/>
        </authorList>
    </citation>
    <scope>NUCLEOTIDE SEQUENCE</scope>
    <source>
        <strain evidence="3">SSS_KF_BRIS2020</strain>
    </source>
</reference>
<reference evidence="4" key="3">
    <citation type="submission" date="2022-06" db="UniProtKB">
        <authorList>
            <consortium name="EnsemblMetazoa"/>
        </authorList>
    </citation>
    <scope>IDENTIFICATION</scope>
</reference>
<reference evidence="5" key="1">
    <citation type="journal article" date="2020" name="PLoS Negl. Trop. Dis.">
        <title>High-quality nuclear genome for Sarcoptes scabiei-A critical resource for a neglected parasite.</title>
        <authorList>
            <person name="Korhonen P.K."/>
            <person name="Gasser R.B."/>
            <person name="Ma G."/>
            <person name="Wang T."/>
            <person name="Stroehlein A.J."/>
            <person name="Young N.D."/>
            <person name="Ang C.S."/>
            <person name="Fernando D.D."/>
            <person name="Lu H.C."/>
            <person name="Taylor S."/>
            <person name="Reynolds S.L."/>
            <person name="Mofiz E."/>
            <person name="Najaraj S.H."/>
            <person name="Gowda H."/>
            <person name="Madugundu A."/>
            <person name="Renuse S."/>
            <person name="Holt D."/>
            <person name="Pandey A."/>
            <person name="Papenfuss A.T."/>
            <person name="Fischer K."/>
        </authorList>
    </citation>
    <scope>NUCLEOTIDE SEQUENCE [LARGE SCALE GENOMIC DNA]</scope>
</reference>
<evidence type="ECO:0000256" key="1">
    <source>
        <dbReference type="SAM" id="MobiDB-lite"/>
    </source>
</evidence>
<name>A0A834RCY7_SARSC</name>
<proteinExistence type="predicted"/>
<accession>A0A834RCY7</accession>
<evidence type="ECO:0000256" key="2">
    <source>
        <dbReference type="SAM" id="SignalP"/>
    </source>
</evidence>
<sequence length="173" mass="20932">MKAIGLLCISSTFVLLIWIGNGNCDRYAQRSQPKSIGRFQQSSIYIPGRVPWFPYVLTPSKPTNPPLIRYPVTRKPKASSLSYYHIRPRNTYYCDDDRWNRFIRYDRYDLDDQFKYNYYTKHHHPPYDYDHDHRDDDDEDDDDDDDVDDKDNYYANDGDNDAENVYYRNDRYY</sequence>
<dbReference type="AlphaFoldDB" id="A0A834RCY7"/>
<protein>
    <submittedName>
        <fullName evidence="3 4">Uncharacterized protein</fullName>
    </submittedName>
</protein>
<feature type="chain" id="PRO_5038259314" evidence="2">
    <location>
        <begin position="25"/>
        <end position="173"/>
    </location>
</feature>
<feature type="signal peptide" evidence="2">
    <location>
        <begin position="1"/>
        <end position="24"/>
    </location>
</feature>
<dbReference type="EnsemblMetazoa" id="SSS_5845s_mrna">
    <property type="protein sequence ID" value="KAF7494372.1"/>
    <property type="gene ID" value="SSS_5845"/>
</dbReference>
<keyword evidence="2" id="KW-0732">Signal</keyword>
<feature type="compositionally biased region" description="Acidic residues" evidence="1">
    <location>
        <begin position="135"/>
        <end position="149"/>
    </location>
</feature>
<keyword evidence="5" id="KW-1185">Reference proteome</keyword>
<organism evidence="3">
    <name type="scientific">Sarcoptes scabiei</name>
    <name type="common">Itch mite</name>
    <name type="synonym">Acarus scabiei</name>
    <dbReference type="NCBI Taxonomy" id="52283"/>
    <lineage>
        <taxon>Eukaryota</taxon>
        <taxon>Metazoa</taxon>
        <taxon>Ecdysozoa</taxon>
        <taxon>Arthropoda</taxon>
        <taxon>Chelicerata</taxon>
        <taxon>Arachnida</taxon>
        <taxon>Acari</taxon>
        <taxon>Acariformes</taxon>
        <taxon>Sarcoptiformes</taxon>
        <taxon>Astigmata</taxon>
        <taxon>Psoroptidia</taxon>
        <taxon>Sarcoptoidea</taxon>
        <taxon>Sarcoptidae</taxon>
        <taxon>Sarcoptinae</taxon>
        <taxon>Sarcoptes</taxon>
    </lineage>
</organism>
<dbReference type="EMBL" id="WVUK01000053">
    <property type="protein sequence ID" value="KAF7494372.1"/>
    <property type="molecule type" value="Genomic_DNA"/>
</dbReference>
<evidence type="ECO:0000313" key="5">
    <source>
        <dbReference type="Proteomes" id="UP000070412"/>
    </source>
</evidence>
<evidence type="ECO:0000313" key="4">
    <source>
        <dbReference type="EnsemblMetazoa" id="KAF7494372.1"/>
    </source>
</evidence>
<feature type="compositionally biased region" description="Basic and acidic residues" evidence="1">
    <location>
        <begin position="125"/>
        <end position="134"/>
    </location>
</feature>
<dbReference type="Proteomes" id="UP000070412">
    <property type="component" value="Unassembled WGS sequence"/>
</dbReference>
<gene>
    <name evidence="3" type="ORF">SSS_5845</name>
</gene>
<evidence type="ECO:0000313" key="3">
    <source>
        <dbReference type="EMBL" id="KAF7494372.1"/>
    </source>
</evidence>